<keyword evidence="4 10" id="KW-0812">Transmembrane</keyword>
<keyword evidence="8" id="KW-0675">Receptor</keyword>
<evidence type="ECO:0000256" key="5">
    <source>
        <dbReference type="ARBA" id="ARBA00022989"/>
    </source>
</evidence>
<dbReference type="InterPro" id="IPR001499">
    <property type="entry name" value="GPCR_STE3"/>
</dbReference>
<evidence type="ECO:0000256" key="6">
    <source>
        <dbReference type="ARBA" id="ARBA00023040"/>
    </source>
</evidence>
<dbReference type="GO" id="GO:0005886">
    <property type="term" value="C:plasma membrane"/>
    <property type="evidence" value="ECO:0007669"/>
    <property type="project" value="TreeGrafter"/>
</dbReference>
<dbReference type="CDD" id="cd14966">
    <property type="entry name" value="7tmD_STE3"/>
    <property type="match status" value="1"/>
</dbReference>
<evidence type="ECO:0000256" key="10">
    <source>
        <dbReference type="SAM" id="Phobius"/>
    </source>
</evidence>
<protein>
    <submittedName>
        <fullName evidence="11">STE3-domain-containing protein</fullName>
    </submittedName>
</protein>
<feature type="transmembrane region" description="Helical" evidence="10">
    <location>
        <begin position="223"/>
        <end position="246"/>
    </location>
</feature>
<feature type="transmembrane region" description="Helical" evidence="10">
    <location>
        <begin position="283"/>
        <end position="300"/>
    </location>
</feature>
<comment type="subcellular location">
    <subcellularLocation>
        <location evidence="1">Membrane</location>
        <topology evidence="1">Multi-pass membrane protein</topology>
    </subcellularLocation>
</comment>
<accession>A0A6A5WZ55</accession>
<keyword evidence="6" id="KW-0297">G-protein coupled receptor</keyword>
<dbReference type="Pfam" id="PF02076">
    <property type="entry name" value="STE3"/>
    <property type="match status" value="1"/>
</dbReference>
<evidence type="ECO:0000256" key="1">
    <source>
        <dbReference type="ARBA" id="ARBA00004141"/>
    </source>
</evidence>
<gene>
    <name evidence="11" type="ORF">P154DRAFT_338538</name>
</gene>
<keyword evidence="9" id="KW-0807">Transducer</keyword>
<evidence type="ECO:0000256" key="2">
    <source>
        <dbReference type="ARBA" id="ARBA00011085"/>
    </source>
</evidence>
<feature type="transmembrane region" description="Helical" evidence="10">
    <location>
        <begin position="173"/>
        <end position="202"/>
    </location>
</feature>
<evidence type="ECO:0000256" key="8">
    <source>
        <dbReference type="ARBA" id="ARBA00023170"/>
    </source>
</evidence>
<keyword evidence="12" id="KW-1185">Reference proteome</keyword>
<evidence type="ECO:0000256" key="7">
    <source>
        <dbReference type="ARBA" id="ARBA00023136"/>
    </source>
</evidence>
<dbReference type="GO" id="GO:0000750">
    <property type="term" value="P:pheromone-dependent signal transduction involved in conjugation with cellular fusion"/>
    <property type="evidence" value="ECO:0007669"/>
    <property type="project" value="TreeGrafter"/>
</dbReference>
<reference evidence="11" key="1">
    <citation type="journal article" date="2020" name="Stud. Mycol.">
        <title>101 Dothideomycetes genomes: a test case for predicting lifestyles and emergence of pathogens.</title>
        <authorList>
            <person name="Haridas S."/>
            <person name="Albert R."/>
            <person name="Binder M."/>
            <person name="Bloem J."/>
            <person name="Labutti K."/>
            <person name="Salamov A."/>
            <person name="Andreopoulos B."/>
            <person name="Baker S."/>
            <person name="Barry K."/>
            <person name="Bills G."/>
            <person name="Bluhm B."/>
            <person name="Cannon C."/>
            <person name="Castanera R."/>
            <person name="Culley D."/>
            <person name="Daum C."/>
            <person name="Ezra D."/>
            <person name="Gonzalez J."/>
            <person name="Henrissat B."/>
            <person name="Kuo A."/>
            <person name="Liang C."/>
            <person name="Lipzen A."/>
            <person name="Lutzoni F."/>
            <person name="Magnuson J."/>
            <person name="Mondo S."/>
            <person name="Nolan M."/>
            <person name="Ohm R."/>
            <person name="Pangilinan J."/>
            <person name="Park H.-J."/>
            <person name="Ramirez L."/>
            <person name="Alfaro M."/>
            <person name="Sun H."/>
            <person name="Tritt A."/>
            <person name="Yoshinaga Y."/>
            <person name="Zwiers L.-H."/>
            <person name="Turgeon B."/>
            <person name="Goodwin S."/>
            <person name="Spatafora J."/>
            <person name="Crous P."/>
            <person name="Grigoriev I."/>
        </authorList>
    </citation>
    <scope>NUCLEOTIDE SEQUENCE</scope>
    <source>
        <strain evidence="11">CBS 123094</strain>
    </source>
</reference>
<dbReference type="OrthoDB" id="2874149at2759"/>
<dbReference type="EMBL" id="ML977563">
    <property type="protein sequence ID" value="KAF2005461.1"/>
    <property type="molecule type" value="Genomic_DNA"/>
</dbReference>
<name>A0A6A5WZ55_9PLEO</name>
<dbReference type="Proteomes" id="UP000799779">
    <property type="component" value="Unassembled WGS sequence"/>
</dbReference>
<feature type="transmembrane region" description="Helical" evidence="10">
    <location>
        <begin position="132"/>
        <end position="153"/>
    </location>
</feature>
<sequence length="506" mass="56915">MWTSSYIVPASNTYPLYPNAIILPALAFPAWLLCIPPFIWHWSQRNIAAASLILWTIVVNFFNSINPLIWPRDNVDEWWDGNVWCDVHARIQVAITVAMAACVAMIMRRLANVMDTRNITLSPSKNFKRKERALECFWCWGYPLLMVILYWIVQPVRYFIFSISGCLAGFDESWLSIVLVWMWGPITMIVAAYYAGLLMFRLQRYRREFHSLIAARNTTKSRFMRLLIMSMIVIVICLPYNIWILYLNASMVDHGFSWAEVHGPLFSEIIKVPTGGAIRLDRWGHIALGYIAFFIFGTGTDANNTYKRLLCAIGLGKIFPSLYRRHESGSSTPSSFTAWTSSWSSKAKHLFSKNESVAETRPTQNGSISADTHLTAPITARSGSYSLPVHQTSTNEPLIGHHSSHTNTRPSFLARFNILARCNRQAPGPILPICNRTYIDEETAIEKSPATTLPPSIYAKAWVSASPSGNRGEDGASDGVRIVKEVYQDTEMSGGKVGGGDDEHCV</sequence>
<evidence type="ECO:0000313" key="11">
    <source>
        <dbReference type="EMBL" id="KAF2005461.1"/>
    </source>
</evidence>
<dbReference type="GO" id="GO:0004932">
    <property type="term" value="F:mating-type factor pheromone receptor activity"/>
    <property type="evidence" value="ECO:0007669"/>
    <property type="project" value="InterPro"/>
</dbReference>
<organism evidence="11 12">
    <name type="scientific">Amniculicola lignicola CBS 123094</name>
    <dbReference type="NCBI Taxonomy" id="1392246"/>
    <lineage>
        <taxon>Eukaryota</taxon>
        <taxon>Fungi</taxon>
        <taxon>Dikarya</taxon>
        <taxon>Ascomycota</taxon>
        <taxon>Pezizomycotina</taxon>
        <taxon>Dothideomycetes</taxon>
        <taxon>Pleosporomycetidae</taxon>
        <taxon>Pleosporales</taxon>
        <taxon>Amniculicolaceae</taxon>
        <taxon>Amniculicola</taxon>
    </lineage>
</organism>
<evidence type="ECO:0000256" key="4">
    <source>
        <dbReference type="ARBA" id="ARBA00022692"/>
    </source>
</evidence>
<keyword evidence="5 10" id="KW-1133">Transmembrane helix</keyword>
<dbReference type="PANTHER" id="PTHR28097:SF1">
    <property type="entry name" value="PHEROMONE A FACTOR RECEPTOR"/>
    <property type="match status" value="1"/>
</dbReference>
<feature type="transmembrane region" description="Helical" evidence="10">
    <location>
        <begin position="20"/>
        <end position="40"/>
    </location>
</feature>
<feature type="transmembrane region" description="Helical" evidence="10">
    <location>
        <begin position="89"/>
        <end position="111"/>
    </location>
</feature>
<evidence type="ECO:0000313" key="12">
    <source>
        <dbReference type="Proteomes" id="UP000799779"/>
    </source>
</evidence>
<dbReference type="PRINTS" id="PR00899">
    <property type="entry name" value="GPCRSTE3"/>
</dbReference>
<evidence type="ECO:0000256" key="9">
    <source>
        <dbReference type="ARBA" id="ARBA00023224"/>
    </source>
</evidence>
<dbReference type="PANTHER" id="PTHR28097">
    <property type="entry name" value="PHEROMONE A FACTOR RECEPTOR"/>
    <property type="match status" value="1"/>
</dbReference>
<feature type="transmembrane region" description="Helical" evidence="10">
    <location>
        <begin position="47"/>
        <end position="69"/>
    </location>
</feature>
<dbReference type="AlphaFoldDB" id="A0A6A5WZ55"/>
<comment type="similarity">
    <text evidence="2">Belongs to the G-protein coupled receptor 4 family.</text>
</comment>
<proteinExistence type="inferred from homology"/>
<keyword evidence="3" id="KW-0589">Pheromone response</keyword>
<keyword evidence="7 10" id="KW-0472">Membrane</keyword>
<evidence type="ECO:0000256" key="3">
    <source>
        <dbReference type="ARBA" id="ARBA00022507"/>
    </source>
</evidence>